<keyword evidence="4" id="KW-1185">Reference proteome</keyword>
<dbReference type="SUPFAM" id="SSF53474">
    <property type="entry name" value="alpha/beta-Hydrolases"/>
    <property type="match status" value="1"/>
</dbReference>
<evidence type="ECO:0000313" key="4">
    <source>
        <dbReference type="Proteomes" id="UP000799770"/>
    </source>
</evidence>
<dbReference type="InterPro" id="IPR007751">
    <property type="entry name" value="DUF676_lipase-like"/>
</dbReference>
<feature type="domain" description="DUF676" evidence="2">
    <location>
        <begin position="6"/>
        <end position="137"/>
    </location>
</feature>
<sequence length="242" mass="27100">MLASKVPNARISVLNYRSQWFGFGSVDQRIENVADQLLHELRRLRTADSKIPIIFICHCLGGIVLEQALLTARLRQNDYPSIFPSVAGCIFLGTPFHGTETQSKAMVLAKMAETIGMGYTSTMMKLLEKDSATLLKMLDEFVRLCNDAQIRVFCFYEALSSDIASVLIKGLPFRTPELVVDKDSATYPGVDSLELFSDHFQLNKYTGPKDEKFAIVSYEIKVTAQRAPGIIKARQNGKFLLH</sequence>
<dbReference type="PANTHER" id="PTHR48182:SF3">
    <property type="entry name" value="DUF676 DOMAIN-CONTAINING PROTEIN"/>
    <property type="match status" value="1"/>
</dbReference>
<protein>
    <recommendedName>
        <fullName evidence="2">DUF676 domain-containing protein</fullName>
    </recommendedName>
</protein>
<accession>A0A6A5Z4I6</accession>
<dbReference type="EMBL" id="ML977326">
    <property type="protein sequence ID" value="KAF2113923.1"/>
    <property type="molecule type" value="Genomic_DNA"/>
</dbReference>
<proteinExistence type="inferred from homology"/>
<dbReference type="InterPro" id="IPR052374">
    <property type="entry name" value="SERAC1"/>
</dbReference>
<dbReference type="OrthoDB" id="427518at2759"/>
<comment type="similarity">
    <text evidence="1">Belongs to the putative lipase ROG1 family.</text>
</comment>
<dbReference type="Proteomes" id="UP000799770">
    <property type="component" value="Unassembled WGS sequence"/>
</dbReference>
<evidence type="ECO:0000259" key="2">
    <source>
        <dbReference type="Pfam" id="PF05057"/>
    </source>
</evidence>
<dbReference type="PANTHER" id="PTHR48182">
    <property type="entry name" value="PROTEIN SERAC1"/>
    <property type="match status" value="1"/>
</dbReference>
<dbReference type="AlphaFoldDB" id="A0A6A5Z4I6"/>
<gene>
    <name evidence="3" type="ORF">BDV96DRAFT_104723</name>
</gene>
<name>A0A6A5Z4I6_9PLEO</name>
<evidence type="ECO:0000313" key="3">
    <source>
        <dbReference type="EMBL" id="KAF2113923.1"/>
    </source>
</evidence>
<dbReference type="Pfam" id="PF05057">
    <property type="entry name" value="DUF676"/>
    <property type="match status" value="1"/>
</dbReference>
<reference evidence="3" key="1">
    <citation type="journal article" date="2020" name="Stud. Mycol.">
        <title>101 Dothideomycetes genomes: a test case for predicting lifestyles and emergence of pathogens.</title>
        <authorList>
            <person name="Haridas S."/>
            <person name="Albert R."/>
            <person name="Binder M."/>
            <person name="Bloem J."/>
            <person name="Labutti K."/>
            <person name="Salamov A."/>
            <person name="Andreopoulos B."/>
            <person name="Baker S."/>
            <person name="Barry K."/>
            <person name="Bills G."/>
            <person name="Bluhm B."/>
            <person name="Cannon C."/>
            <person name="Castanera R."/>
            <person name="Culley D."/>
            <person name="Daum C."/>
            <person name="Ezra D."/>
            <person name="Gonzalez J."/>
            <person name="Henrissat B."/>
            <person name="Kuo A."/>
            <person name="Liang C."/>
            <person name="Lipzen A."/>
            <person name="Lutzoni F."/>
            <person name="Magnuson J."/>
            <person name="Mondo S."/>
            <person name="Nolan M."/>
            <person name="Ohm R."/>
            <person name="Pangilinan J."/>
            <person name="Park H.-J."/>
            <person name="Ramirez L."/>
            <person name="Alfaro M."/>
            <person name="Sun H."/>
            <person name="Tritt A."/>
            <person name="Yoshinaga Y."/>
            <person name="Zwiers L.-H."/>
            <person name="Turgeon B."/>
            <person name="Goodwin S."/>
            <person name="Spatafora J."/>
            <person name="Crous P."/>
            <person name="Grigoriev I."/>
        </authorList>
    </citation>
    <scope>NUCLEOTIDE SEQUENCE</scope>
    <source>
        <strain evidence="3">CBS 627.86</strain>
    </source>
</reference>
<dbReference type="InterPro" id="IPR029058">
    <property type="entry name" value="AB_hydrolase_fold"/>
</dbReference>
<evidence type="ECO:0000256" key="1">
    <source>
        <dbReference type="ARBA" id="ARBA00007920"/>
    </source>
</evidence>
<dbReference type="Gene3D" id="3.40.50.1820">
    <property type="entry name" value="alpha/beta hydrolase"/>
    <property type="match status" value="1"/>
</dbReference>
<organism evidence="3 4">
    <name type="scientific">Lophiotrema nucula</name>
    <dbReference type="NCBI Taxonomy" id="690887"/>
    <lineage>
        <taxon>Eukaryota</taxon>
        <taxon>Fungi</taxon>
        <taxon>Dikarya</taxon>
        <taxon>Ascomycota</taxon>
        <taxon>Pezizomycotina</taxon>
        <taxon>Dothideomycetes</taxon>
        <taxon>Pleosporomycetidae</taxon>
        <taxon>Pleosporales</taxon>
        <taxon>Lophiotremataceae</taxon>
        <taxon>Lophiotrema</taxon>
    </lineage>
</organism>